<dbReference type="Pfam" id="PF00293">
    <property type="entry name" value="NUDIX"/>
    <property type="match status" value="1"/>
</dbReference>
<dbReference type="CDD" id="cd03424">
    <property type="entry name" value="NUDIX_ADPRase_Nudt5_UGPPase_Nudt14"/>
    <property type="match status" value="1"/>
</dbReference>
<dbReference type="GO" id="GO:0005829">
    <property type="term" value="C:cytosol"/>
    <property type="evidence" value="ECO:0007669"/>
    <property type="project" value="TreeGrafter"/>
</dbReference>
<dbReference type="InterPro" id="IPR015797">
    <property type="entry name" value="NUDIX_hydrolase-like_dom_sf"/>
</dbReference>
<dbReference type="Gene3D" id="3.90.79.10">
    <property type="entry name" value="Nucleoside Triphosphate Pyrophosphohydrolase"/>
    <property type="match status" value="1"/>
</dbReference>
<dbReference type="OrthoDB" id="9806150at2"/>
<name>A0A380LIH4_9FIRM</name>
<evidence type="ECO:0000256" key="1">
    <source>
        <dbReference type="ARBA" id="ARBA00001946"/>
    </source>
</evidence>
<dbReference type="GeneID" id="77461510"/>
<dbReference type="FunFam" id="3.90.79.10:FF:000024">
    <property type="entry name" value="ADP-ribose pyrophosphatase"/>
    <property type="match status" value="1"/>
</dbReference>
<feature type="domain" description="Nudix hydrolase" evidence="3">
    <location>
        <begin position="32"/>
        <end position="161"/>
    </location>
</feature>
<dbReference type="PANTHER" id="PTHR11839:SF18">
    <property type="entry name" value="NUDIX HYDROLASE DOMAIN-CONTAINING PROTEIN"/>
    <property type="match status" value="1"/>
</dbReference>
<protein>
    <submittedName>
        <fullName evidence="4">MutT/nudix family protein</fullName>
        <ecNumber evidence="4">3.6.1.13</ecNumber>
    </submittedName>
</protein>
<dbReference type="GO" id="GO:0047631">
    <property type="term" value="F:ADP-ribose diphosphatase activity"/>
    <property type="evidence" value="ECO:0007669"/>
    <property type="project" value="UniProtKB-EC"/>
</dbReference>
<organism evidence="4 5">
    <name type="scientific">Faecalicoccus pleomorphus</name>
    <dbReference type="NCBI Taxonomy" id="1323"/>
    <lineage>
        <taxon>Bacteria</taxon>
        <taxon>Bacillati</taxon>
        <taxon>Bacillota</taxon>
        <taxon>Erysipelotrichia</taxon>
        <taxon>Erysipelotrichales</taxon>
        <taxon>Erysipelotrichaceae</taxon>
        <taxon>Faecalicoccus</taxon>
    </lineage>
</organism>
<dbReference type="EC" id="3.6.1.13" evidence="4"/>
<dbReference type="Proteomes" id="UP000255523">
    <property type="component" value="Unassembled WGS sequence"/>
</dbReference>
<keyword evidence="5" id="KW-1185">Reference proteome</keyword>
<evidence type="ECO:0000259" key="3">
    <source>
        <dbReference type="PROSITE" id="PS51462"/>
    </source>
</evidence>
<dbReference type="InterPro" id="IPR000086">
    <property type="entry name" value="NUDIX_hydrolase_dom"/>
</dbReference>
<dbReference type="SUPFAM" id="SSF55811">
    <property type="entry name" value="Nudix"/>
    <property type="match status" value="1"/>
</dbReference>
<dbReference type="PANTHER" id="PTHR11839">
    <property type="entry name" value="UDP/ADP-SUGAR PYROPHOSPHATASE"/>
    <property type="match status" value="1"/>
</dbReference>
<accession>A0A380LIH4</accession>
<dbReference type="EMBL" id="UHFX01000003">
    <property type="protein sequence ID" value="SUO03658.1"/>
    <property type="molecule type" value="Genomic_DNA"/>
</dbReference>
<dbReference type="PROSITE" id="PS51462">
    <property type="entry name" value="NUDIX"/>
    <property type="match status" value="1"/>
</dbReference>
<reference evidence="4 5" key="1">
    <citation type="submission" date="2018-06" db="EMBL/GenBank/DDBJ databases">
        <authorList>
            <consortium name="Pathogen Informatics"/>
            <person name="Doyle S."/>
        </authorList>
    </citation>
    <scope>NUCLEOTIDE SEQUENCE [LARGE SCALE GENOMIC DNA]</scope>
    <source>
        <strain evidence="4 5">NCTC11087</strain>
    </source>
</reference>
<evidence type="ECO:0000256" key="2">
    <source>
        <dbReference type="ARBA" id="ARBA00022801"/>
    </source>
</evidence>
<sequence>MENKEIFKGKIFTLEQIDVTIHNKEYRRDIIRHPGGVGVLLIVDDKVLLVKQMRHAIDQETLEIPAGKLEYGEDPMTAGLRELNEEAGYECKRLKPIIHFVSTPGFCDEVIWLYEAIEPYVTKHKLAMDEDEEITKVWIDLKEIQQMLQNNQIIDGKTIIALQYALLERRDVK</sequence>
<evidence type="ECO:0000313" key="4">
    <source>
        <dbReference type="EMBL" id="SUO03658.1"/>
    </source>
</evidence>
<gene>
    <name evidence="4" type="primary">nudF</name>
    <name evidence="4" type="ORF">NCTC11087_00526</name>
</gene>
<dbReference type="GO" id="GO:0019693">
    <property type="term" value="P:ribose phosphate metabolic process"/>
    <property type="evidence" value="ECO:0007669"/>
    <property type="project" value="TreeGrafter"/>
</dbReference>
<proteinExistence type="predicted"/>
<evidence type="ECO:0000313" key="5">
    <source>
        <dbReference type="Proteomes" id="UP000255523"/>
    </source>
</evidence>
<keyword evidence="2 4" id="KW-0378">Hydrolase</keyword>
<dbReference type="GO" id="GO:0006753">
    <property type="term" value="P:nucleoside phosphate metabolic process"/>
    <property type="evidence" value="ECO:0007669"/>
    <property type="project" value="TreeGrafter"/>
</dbReference>
<dbReference type="RefSeq" id="WP_022789034.1">
    <property type="nucleotide sequence ID" value="NZ_UHFX01000003.1"/>
</dbReference>
<comment type="cofactor">
    <cofactor evidence="1">
        <name>Mg(2+)</name>
        <dbReference type="ChEBI" id="CHEBI:18420"/>
    </cofactor>
</comment>
<dbReference type="AlphaFoldDB" id="A0A380LIH4"/>